<gene>
    <name evidence="2" type="ORF">RR48_03334</name>
</gene>
<reference evidence="2 3" key="1">
    <citation type="journal article" date="2015" name="Nat. Commun.">
        <title>Outbred genome sequencing and CRISPR/Cas9 gene editing in butterflies.</title>
        <authorList>
            <person name="Li X."/>
            <person name="Fan D."/>
            <person name="Zhang W."/>
            <person name="Liu G."/>
            <person name="Zhang L."/>
            <person name="Zhao L."/>
            <person name="Fang X."/>
            <person name="Chen L."/>
            <person name="Dong Y."/>
            <person name="Chen Y."/>
            <person name="Ding Y."/>
            <person name="Zhao R."/>
            <person name="Feng M."/>
            <person name="Zhu Y."/>
            <person name="Feng Y."/>
            <person name="Jiang X."/>
            <person name="Zhu D."/>
            <person name="Xiang H."/>
            <person name="Feng X."/>
            <person name="Li S."/>
            <person name="Wang J."/>
            <person name="Zhang G."/>
            <person name="Kronforst M.R."/>
            <person name="Wang W."/>
        </authorList>
    </citation>
    <scope>NUCLEOTIDE SEQUENCE [LARGE SCALE GENOMIC DNA]</scope>
    <source>
        <strain evidence="2">Ya'a_city_454_Pm</strain>
        <tissue evidence="2">Whole body</tissue>
    </source>
</reference>
<evidence type="ECO:0000256" key="1">
    <source>
        <dbReference type="SAM" id="SignalP"/>
    </source>
</evidence>
<feature type="chain" id="PRO_5005873989" evidence="1">
    <location>
        <begin position="21"/>
        <end position="67"/>
    </location>
</feature>
<evidence type="ECO:0000313" key="2">
    <source>
        <dbReference type="EMBL" id="KPJ20447.1"/>
    </source>
</evidence>
<feature type="signal peptide" evidence="1">
    <location>
        <begin position="1"/>
        <end position="20"/>
    </location>
</feature>
<accession>A0A0N1IIV4</accession>
<protein>
    <submittedName>
        <fullName evidence="2">Uncharacterized protein</fullName>
    </submittedName>
</protein>
<dbReference type="InParanoid" id="A0A0N1IIV4"/>
<proteinExistence type="predicted"/>
<keyword evidence="3" id="KW-1185">Reference proteome</keyword>
<keyword evidence="1" id="KW-0732">Signal</keyword>
<organism evidence="2 3">
    <name type="scientific">Papilio machaon</name>
    <name type="common">Old World swallowtail butterfly</name>
    <dbReference type="NCBI Taxonomy" id="76193"/>
    <lineage>
        <taxon>Eukaryota</taxon>
        <taxon>Metazoa</taxon>
        <taxon>Ecdysozoa</taxon>
        <taxon>Arthropoda</taxon>
        <taxon>Hexapoda</taxon>
        <taxon>Insecta</taxon>
        <taxon>Pterygota</taxon>
        <taxon>Neoptera</taxon>
        <taxon>Endopterygota</taxon>
        <taxon>Lepidoptera</taxon>
        <taxon>Glossata</taxon>
        <taxon>Ditrysia</taxon>
        <taxon>Papilionoidea</taxon>
        <taxon>Papilionidae</taxon>
        <taxon>Papilioninae</taxon>
        <taxon>Papilio</taxon>
    </lineage>
</organism>
<name>A0A0N1IIV4_PAPMA</name>
<dbReference type="Proteomes" id="UP000053240">
    <property type="component" value="Unassembled WGS sequence"/>
</dbReference>
<dbReference type="AlphaFoldDB" id="A0A0N1IIV4"/>
<sequence>MRGAWQAWWLALALAAAVAAQTDTRHLSEDAALRGCVREERLRTLHQSTVVSASVHAHSRLDISSEN</sequence>
<evidence type="ECO:0000313" key="3">
    <source>
        <dbReference type="Proteomes" id="UP000053240"/>
    </source>
</evidence>
<dbReference type="EMBL" id="KQ459692">
    <property type="protein sequence ID" value="KPJ20447.1"/>
    <property type="molecule type" value="Genomic_DNA"/>
</dbReference>